<evidence type="ECO:0000313" key="2">
    <source>
        <dbReference type="Proteomes" id="UP000056450"/>
    </source>
</evidence>
<dbReference type="Proteomes" id="UP000056450">
    <property type="component" value="Unassembled WGS sequence"/>
</dbReference>
<gene>
    <name evidence="1" type="ORF">WI41_06545</name>
</gene>
<proteinExistence type="predicted"/>
<reference evidence="1 2" key="1">
    <citation type="submission" date="2015-11" db="EMBL/GenBank/DDBJ databases">
        <title>Expanding the genomic diversity of Burkholderia species for the development of highly accurate diagnostics.</title>
        <authorList>
            <person name="Sahl J."/>
            <person name="Keim P."/>
            <person name="Wagner D."/>
        </authorList>
    </citation>
    <scope>NUCLEOTIDE SEQUENCE [LARGE SCALE GENOMIC DNA]</scope>
    <source>
        <strain evidence="1 2">RF32-BP12</strain>
    </source>
</reference>
<comment type="caution">
    <text evidence="1">The sequence shown here is derived from an EMBL/GenBank/DDBJ whole genome shotgun (WGS) entry which is preliminary data.</text>
</comment>
<organism evidence="1 2">
    <name type="scientific">Burkholderia latens</name>
    <dbReference type="NCBI Taxonomy" id="488446"/>
    <lineage>
        <taxon>Bacteria</taxon>
        <taxon>Pseudomonadati</taxon>
        <taxon>Pseudomonadota</taxon>
        <taxon>Betaproteobacteria</taxon>
        <taxon>Burkholderiales</taxon>
        <taxon>Burkholderiaceae</taxon>
        <taxon>Burkholderia</taxon>
        <taxon>Burkholderia cepacia complex</taxon>
    </lineage>
</organism>
<sequence>MSEPIRWKLPGDRIRYLLRVSGIGLLQRAKALYPDIVRILLSSCGEGQSIADARGDDMVQSC</sequence>
<dbReference type="AlphaFoldDB" id="A0AAP1C8R3"/>
<name>A0AAP1C8R3_9BURK</name>
<evidence type="ECO:0000313" key="1">
    <source>
        <dbReference type="EMBL" id="KVA11752.1"/>
    </source>
</evidence>
<protein>
    <submittedName>
        <fullName evidence="1">Uncharacterized protein</fullName>
    </submittedName>
</protein>
<accession>A0AAP1C8R3</accession>
<dbReference type="RefSeq" id="WP_040144201.1">
    <property type="nucleotide sequence ID" value="NZ_LOTQ01000003.1"/>
</dbReference>
<dbReference type="EMBL" id="LOTQ01000003">
    <property type="protein sequence ID" value="KVA11752.1"/>
    <property type="molecule type" value="Genomic_DNA"/>
</dbReference>